<name>A0AAW1UF80_9CUCU</name>
<dbReference type="InterPro" id="IPR032397">
    <property type="entry name" value="RHD_dimer"/>
</dbReference>
<evidence type="ECO:0000313" key="4">
    <source>
        <dbReference type="Proteomes" id="UP001431783"/>
    </source>
</evidence>
<dbReference type="PROSITE" id="PS50297">
    <property type="entry name" value="ANK_REP_REGION"/>
    <property type="match status" value="2"/>
</dbReference>
<proteinExistence type="predicted"/>
<dbReference type="InterPro" id="IPR036770">
    <property type="entry name" value="Ankyrin_rpt-contain_sf"/>
</dbReference>
<dbReference type="SUPFAM" id="SSF81296">
    <property type="entry name" value="E set domains"/>
    <property type="match status" value="1"/>
</dbReference>
<dbReference type="SUPFAM" id="SSF47986">
    <property type="entry name" value="DEATH domain"/>
    <property type="match status" value="1"/>
</dbReference>
<dbReference type="GO" id="GO:0005737">
    <property type="term" value="C:cytoplasm"/>
    <property type="evidence" value="ECO:0007669"/>
    <property type="project" value="InterPro"/>
</dbReference>
<reference evidence="3 4" key="1">
    <citation type="submission" date="2023-03" db="EMBL/GenBank/DDBJ databases">
        <title>Genome insight into feeding habits of ladybird beetles.</title>
        <authorList>
            <person name="Li H.-S."/>
            <person name="Huang Y.-H."/>
            <person name="Pang H."/>
        </authorList>
    </citation>
    <scope>NUCLEOTIDE SEQUENCE [LARGE SCALE GENOMIC DNA]</scope>
    <source>
        <strain evidence="3">SYSU_2023b</strain>
        <tissue evidence="3">Whole body</tissue>
    </source>
</reference>
<gene>
    <name evidence="3" type="ORF">WA026_014518</name>
</gene>
<feature type="domain" description="IPT/TIG" evidence="2">
    <location>
        <begin position="55"/>
        <end position="157"/>
    </location>
</feature>
<dbReference type="Pfam" id="PF16179">
    <property type="entry name" value="RHD_dimer"/>
    <property type="match status" value="1"/>
</dbReference>
<dbReference type="SUPFAM" id="SSF49417">
    <property type="entry name" value="p53-like transcription factors"/>
    <property type="match status" value="1"/>
</dbReference>
<dbReference type="GO" id="GO:0000981">
    <property type="term" value="F:DNA-binding transcription factor activity, RNA polymerase II-specific"/>
    <property type="evidence" value="ECO:0007669"/>
    <property type="project" value="TreeGrafter"/>
</dbReference>
<dbReference type="PANTHER" id="PTHR24169:SF28">
    <property type="entry name" value="NUCLEAR FACTOR NF-KAPPA-B P110 SUBUNIT"/>
    <property type="match status" value="1"/>
</dbReference>
<dbReference type="GO" id="GO:0048731">
    <property type="term" value="P:system development"/>
    <property type="evidence" value="ECO:0007669"/>
    <property type="project" value="UniProtKB-ARBA"/>
</dbReference>
<keyword evidence="1" id="KW-0040">ANK repeat</keyword>
<dbReference type="EMBL" id="JARQZJ010000067">
    <property type="protein sequence ID" value="KAK9881170.1"/>
    <property type="molecule type" value="Genomic_DNA"/>
</dbReference>
<dbReference type="Gene3D" id="2.60.40.10">
    <property type="entry name" value="Immunoglobulins"/>
    <property type="match status" value="1"/>
</dbReference>
<dbReference type="InterPro" id="IPR011029">
    <property type="entry name" value="DEATH-like_dom_sf"/>
</dbReference>
<dbReference type="InterPro" id="IPR002909">
    <property type="entry name" value="IPT_dom"/>
</dbReference>
<evidence type="ECO:0000256" key="1">
    <source>
        <dbReference type="PROSITE-ProRule" id="PRU00023"/>
    </source>
</evidence>
<dbReference type="SMART" id="SM00429">
    <property type="entry name" value="IPT"/>
    <property type="match status" value="1"/>
</dbReference>
<dbReference type="Pfam" id="PF12796">
    <property type="entry name" value="Ank_2"/>
    <property type="match status" value="1"/>
</dbReference>
<dbReference type="InterPro" id="IPR014756">
    <property type="entry name" value="Ig_E-set"/>
</dbReference>
<comment type="caution">
    <text evidence="3">The sequence shown here is derived from an EMBL/GenBank/DDBJ whole genome shotgun (WGS) entry which is preliminary data.</text>
</comment>
<dbReference type="Pfam" id="PF00023">
    <property type="entry name" value="Ank"/>
    <property type="match status" value="1"/>
</dbReference>
<dbReference type="InterPro" id="IPR008967">
    <property type="entry name" value="p53-like_TF_DNA-bd_sf"/>
</dbReference>
<dbReference type="InterPro" id="IPR033926">
    <property type="entry name" value="IPT_NFkappaB"/>
</dbReference>
<dbReference type="AlphaFoldDB" id="A0AAW1UF80"/>
<dbReference type="SMART" id="SM00248">
    <property type="entry name" value="ANK"/>
    <property type="match status" value="5"/>
</dbReference>
<dbReference type="InterPro" id="IPR002110">
    <property type="entry name" value="Ankyrin_rpt"/>
</dbReference>
<dbReference type="Proteomes" id="UP001431783">
    <property type="component" value="Unassembled WGS sequence"/>
</dbReference>
<dbReference type="InterPro" id="IPR037059">
    <property type="entry name" value="RHD_DNA_bind_dom_sf"/>
</dbReference>
<dbReference type="GO" id="GO:0000978">
    <property type="term" value="F:RNA polymerase II cis-regulatory region sequence-specific DNA binding"/>
    <property type="evidence" value="ECO:0007669"/>
    <property type="project" value="TreeGrafter"/>
</dbReference>
<dbReference type="CDD" id="cd01177">
    <property type="entry name" value="IPT_NFkappaB"/>
    <property type="match status" value="1"/>
</dbReference>
<dbReference type="GO" id="GO:0048468">
    <property type="term" value="P:cell development"/>
    <property type="evidence" value="ECO:0007669"/>
    <property type="project" value="UniProtKB-ARBA"/>
</dbReference>
<evidence type="ECO:0000313" key="3">
    <source>
        <dbReference type="EMBL" id="KAK9881170.1"/>
    </source>
</evidence>
<feature type="repeat" description="ANK" evidence="1">
    <location>
        <begin position="451"/>
        <end position="484"/>
    </location>
</feature>
<dbReference type="PROSITE" id="PS50088">
    <property type="entry name" value="ANK_REPEAT"/>
    <property type="match status" value="2"/>
</dbReference>
<keyword evidence="4" id="KW-1185">Reference proteome</keyword>
<dbReference type="SUPFAM" id="SSF48403">
    <property type="entry name" value="Ankyrin repeat"/>
    <property type="match status" value="1"/>
</dbReference>
<dbReference type="Gene3D" id="2.60.40.340">
    <property type="entry name" value="Rel homology domain (RHD), DNA-binding domain"/>
    <property type="match status" value="1"/>
</dbReference>
<dbReference type="PRINTS" id="PR00057">
    <property type="entry name" value="NFKBTNSCPFCT"/>
</dbReference>
<dbReference type="Gene3D" id="1.10.533.10">
    <property type="entry name" value="Death Domain, Fas"/>
    <property type="match status" value="1"/>
</dbReference>
<dbReference type="InterPro" id="IPR000451">
    <property type="entry name" value="NFkB/Dor"/>
</dbReference>
<organism evidence="3 4">
    <name type="scientific">Henosepilachna vigintioctopunctata</name>
    <dbReference type="NCBI Taxonomy" id="420089"/>
    <lineage>
        <taxon>Eukaryota</taxon>
        <taxon>Metazoa</taxon>
        <taxon>Ecdysozoa</taxon>
        <taxon>Arthropoda</taxon>
        <taxon>Hexapoda</taxon>
        <taxon>Insecta</taxon>
        <taxon>Pterygota</taxon>
        <taxon>Neoptera</taxon>
        <taxon>Endopterygota</taxon>
        <taxon>Coleoptera</taxon>
        <taxon>Polyphaga</taxon>
        <taxon>Cucujiformia</taxon>
        <taxon>Coccinelloidea</taxon>
        <taxon>Coccinellidae</taxon>
        <taxon>Epilachninae</taxon>
        <taxon>Epilachnini</taxon>
        <taxon>Henosepilachna</taxon>
    </lineage>
</organism>
<dbReference type="PANTHER" id="PTHR24169">
    <property type="entry name" value="NUCLEAR FACTOR NF-KAPPA-B PROTEIN"/>
    <property type="match status" value="1"/>
</dbReference>
<evidence type="ECO:0000259" key="2">
    <source>
        <dbReference type="SMART" id="SM00429"/>
    </source>
</evidence>
<accession>A0AAW1UF80</accession>
<sequence length="647" mass="74081">MIKGLAEAESKSINLNVVCLRFDAFYVGSNDVYFPLCPPVFSHAINNLKSALTGELKIVRLDHCTSPANGGREIFFLVERVTKKNIKVRFYELDDDDHVTWEDYGRFNDLDVHHQYAIVLKTPPYKNKEISSQVKVFVELVRPSDNARSEPKEFTYIPVQNQGRPGAKRSRPNEYSSDFDTLSIGSENLPATINLSGDFDIMSLTENLDSEELRIAMSNIDSDEFNKIFARFGKEYESADIERLSLDAPGGRSILQRKLNLKIKPCQNYEYMRKVQRVYQEISEFLKTKPNLVAVKEFMRHYLQDFKDEFNAFHMAVMINDKTAINFFIRLILHTGELDLVNVLSHKLGTVLHLATIYNNLKLVKILVSTFKADLSRKDADLNTPLHLAVGDFEGYMMDALLKGKDVDKCINSENGNNYTPLHLAVEKKNLKAVQLLCKNGADVDYRHACNGFTPLRFAVENGYLEIINFILYQTNVNPKVRDFNELDPLQVALHGSTHPEIKHVVQKYISENELPFEEINIKEEPEDITPESEMLISEVKVEPFILHDNLYINVTRFTDQCLDEVSRILDASGKWQELAVLLDVEHLLRMQTFDERKSPSKQLLNYVVASNGGSIKEIRDFLENLDEVRAVQIMDKMAQDISGYNS</sequence>
<dbReference type="InterPro" id="IPR013783">
    <property type="entry name" value="Ig-like_fold"/>
</dbReference>
<protein>
    <recommendedName>
        <fullName evidence="2">IPT/TIG domain-containing protein</fullName>
    </recommendedName>
</protein>
<dbReference type="Gene3D" id="1.25.40.20">
    <property type="entry name" value="Ankyrin repeat-containing domain"/>
    <property type="match status" value="1"/>
</dbReference>
<feature type="repeat" description="ANK" evidence="1">
    <location>
        <begin position="417"/>
        <end position="449"/>
    </location>
</feature>